<dbReference type="STRING" id="6248.A0A0K0E651"/>
<dbReference type="Proteomes" id="UP000035681">
    <property type="component" value="Unplaced"/>
</dbReference>
<dbReference type="WBParaSite" id="SSTP_0000498200.1">
    <property type="protein sequence ID" value="SSTP_0000498200.1"/>
    <property type="gene ID" value="SSTP_0000498200"/>
</dbReference>
<dbReference type="WBParaSite" id="TCONS_00012634.p1">
    <property type="protein sequence ID" value="TCONS_00012634.p1"/>
    <property type="gene ID" value="XLOC_008300"/>
</dbReference>
<keyword evidence="1" id="KW-1185">Reference proteome</keyword>
<name>A0A0K0E651_STRER</name>
<sequence length="414" mass="46593">MASIVKNIKITPSVGFFGKIIKNGEEYSSIITKAKWQNFKGMDVEGGDSGSLMTSHVSTEWNENNGTVKLQTLVFIDTIKKNHDNTFKVNPCFIKPLDGDIVYSSKENFLIIFHLPNESNENFIGCVFEDGNREILIRQGIEHTLPILYQGDGNINIIHRQTNGFSISQLNTVLEFNTEKRTIDNNLITFIEQSFCKNIDSEKKQVKGDDIDKSKYENANKSLVVGNDKCNIINGGIIVKIDELIEEIPKAVKWENSILENKSKKLSQMFKMSWVNSEETKNLEIKFNGLSGSFEGGEGKPGVIYNDNKKDYSYKLLMTRPDGTFFVRSLTPESGFIMSVAPSSNCGKPDFSRIVNVYVPYGYGIRLNPLTWHSVPFPPKKVSSITLEEVICETNANVVFNLEDSCLSWLSINS</sequence>
<dbReference type="AlphaFoldDB" id="A0A0K0E651"/>
<proteinExistence type="predicted"/>
<organism evidence="2">
    <name type="scientific">Strongyloides stercoralis</name>
    <name type="common">Threadworm</name>
    <dbReference type="NCBI Taxonomy" id="6248"/>
    <lineage>
        <taxon>Eukaryota</taxon>
        <taxon>Metazoa</taxon>
        <taxon>Ecdysozoa</taxon>
        <taxon>Nematoda</taxon>
        <taxon>Chromadorea</taxon>
        <taxon>Rhabditida</taxon>
        <taxon>Tylenchina</taxon>
        <taxon>Panagrolaimomorpha</taxon>
        <taxon>Strongyloidoidea</taxon>
        <taxon>Strongyloididae</taxon>
        <taxon>Strongyloides</taxon>
    </lineage>
</organism>
<accession>A0A0K0E651</accession>
<reference evidence="2" key="1">
    <citation type="submission" date="2015-08" db="UniProtKB">
        <authorList>
            <consortium name="WormBaseParasite"/>
        </authorList>
    </citation>
    <scope>IDENTIFICATION</scope>
</reference>
<evidence type="ECO:0000313" key="2">
    <source>
        <dbReference type="WBParaSite" id="SSTP_0000498200.1"/>
    </source>
</evidence>
<evidence type="ECO:0000313" key="1">
    <source>
        <dbReference type="Proteomes" id="UP000035681"/>
    </source>
</evidence>
<protein>
    <submittedName>
        <fullName evidence="2">SH2 domain-containing protein</fullName>
    </submittedName>
</protein>